<name>A0A256FLK6_9HYPH</name>
<accession>A0A256FLK6</accession>
<comment type="caution">
    <text evidence="1">The sequence shown here is derived from an EMBL/GenBank/DDBJ whole genome shotgun (WGS) entry which is preliminary data.</text>
</comment>
<protein>
    <submittedName>
        <fullName evidence="1">Uncharacterized protein</fullName>
    </submittedName>
</protein>
<evidence type="ECO:0000313" key="2">
    <source>
        <dbReference type="Proteomes" id="UP000216478"/>
    </source>
</evidence>
<dbReference type="AlphaFoldDB" id="A0A256FLK6"/>
<dbReference type="Proteomes" id="UP000216478">
    <property type="component" value="Unassembled WGS sequence"/>
</dbReference>
<sequence length="58" mass="6660">MDLISLTPAIIHPWTFSALHETPLLTRRIDYLFTTRKVATISGIFMPPRFDCPIMESP</sequence>
<organism evidence="1 2">
    <name type="scientific">Brucella grignonensis</name>
    <dbReference type="NCBI Taxonomy" id="94627"/>
    <lineage>
        <taxon>Bacteria</taxon>
        <taxon>Pseudomonadati</taxon>
        <taxon>Pseudomonadota</taxon>
        <taxon>Alphaproteobacteria</taxon>
        <taxon>Hyphomicrobiales</taxon>
        <taxon>Brucellaceae</taxon>
        <taxon>Brucella/Ochrobactrum group</taxon>
        <taxon>Brucella</taxon>
    </lineage>
</organism>
<gene>
    <name evidence="1" type="ORF">CEV33_0238</name>
</gene>
<proteinExistence type="predicted"/>
<keyword evidence="2" id="KW-1185">Reference proteome</keyword>
<reference evidence="1 2" key="1">
    <citation type="submission" date="2017-07" db="EMBL/GenBank/DDBJ databases">
        <title>Phylogenetic study on the rhizospheric bacterium Ochrobactrum sp. A44.</title>
        <authorList>
            <person name="Krzyzanowska D.M."/>
            <person name="Ossowicki A."/>
            <person name="Rajewska M."/>
            <person name="Maciag T."/>
            <person name="Kaczynski Z."/>
            <person name="Czerwicka M."/>
            <person name="Jafra S."/>
        </authorList>
    </citation>
    <scope>NUCLEOTIDE SEQUENCE [LARGE SCALE GENOMIC DNA]</scope>
    <source>
        <strain evidence="1 2">OgA9a</strain>
    </source>
</reference>
<dbReference type="EMBL" id="NNRL01000154">
    <property type="protein sequence ID" value="OYR15725.1"/>
    <property type="molecule type" value="Genomic_DNA"/>
</dbReference>
<evidence type="ECO:0000313" key="1">
    <source>
        <dbReference type="EMBL" id="OYR15725.1"/>
    </source>
</evidence>